<evidence type="ECO:0000313" key="1">
    <source>
        <dbReference type="EMBL" id="MED4130738.1"/>
    </source>
</evidence>
<dbReference type="EMBL" id="JAROAS010000083">
    <property type="protein sequence ID" value="MED4130738.1"/>
    <property type="molecule type" value="Genomic_DNA"/>
</dbReference>
<reference evidence="1 2" key="1">
    <citation type="submission" date="2023-03" db="EMBL/GenBank/DDBJ databases">
        <title>Bacillus Genome Sequencing.</title>
        <authorList>
            <person name="Dunlap C."/>
        </authorList>
    </citation>
    <scope>NUCLEOTIDE SEQUENCE [LARGE SCALE GENOMIC DNA]</scope>
    <source>
        <strain evidence="1 2">B-4107</strain>
    </source>
</reference>
<dbReference type="RefSeq" id="WP_328239300.1">
    <property type="nucleotide sequence ID" value="NZ_JAROAS010000083.1"/>
</dbReference>
<name>A0ABU6NRC7_9BACI</name>
<protein>
    <recommendedName>
        <fullName evidence="3">DUF4352 domain-containing protein</fullName>
    </recommendedName>
</protein>
<gene>
    <name evidence="1" type="ORF">P5F74_21745</name>
</gene>
<sequence length="251" mass="29016">MKNKNAIYSLVIFITILLVGCGANSNDNELEIDNTVDPESIYSSYTDEEWELALESAYWDGWYDAIAVSEDNFNMFDHIETDIFGEDNSQEKVKKFFEEYEERKKSGEGKAAKSRAKEIQEKKEHGFRIGDEVLLNDDNETSMKILSLEKVDNDYYHYLLTAEFYNDEGYDVSFYASNISGDTGNDGDRLIFFTELHNTDEEYGDVITIPTGQSNTIEVEISVNYSLDKGLYMLVEYMDHVNWVIFYEELS</sequence>
<keyword evidence="2" id="KW-1185">Reference proteome</keyword>
<evidence type="ECO:0000313" key="2">
    <source>
        <dbReference type="Proteomes" id="UP001341820"/>
    </source>
</evidence>
<dbReference type="PROSITE" id="PS51257">
    <property type="entry name" value="PROKAR_LIPOPROTEIN"/>
    <property type="match status" value="1"/>
</dbReference>
<comment type="caution">
    <text evidence="1">The sequence shown here is derived from an EMBL/GenBank/DDBJ whole genome shotgun (WGS) entry which is preliminary data.</text>
</comment>
<accession>A0ABU6NRC7</accession>
<dbReference type="Proteomes" id="UP001341820">
    <property type="component" value="Unassembled WGS sequence"/>
</dbReference>
<proteinExistence type="predicted"/>
<evidence type="ECO:0008006" key="3">
    <source>
        <dbReference type="Google" id="ProtNLM"/>
    </source>
</evidence>
<organism evidence="1 2">
    <name type="scientific">Shouchella miscanthi</name>
    <dbReference type="NCBI Taxonomy" id="2598861"/>
    <lineage>
        <taxon>Bacteria</taxon>
        <taxon>Bacillati</taxon>
        <taxon>Bacillota</taxon>
        <taxon>Bacilli</taxon>
        <taxon>Bacillales</taxon>
        <taxon>Bacillaceae</taxon>
        <taxon>Shouchella</taxon>
    </lineage>
</organism>